<reference evidence="1 2" key="1">
    <citation type="submission" date="2019-12" db="EMBL/GenBank/DDBJ databases">
        <authorList>
            <person name="Huq M.A."/>
        </authorList>
    </citation>
    <scope>NUCLEOTIDE SEQUENCE [LARGE SCALE GENOMIC DNA]</scope>
    <source>
        <strain evidence="1 2">MAH-34</strain>
    </source>
</reference>
<dbReference type="SUPFAM" id="SSF88659">
    <property type="entry name" value="Sigma3 and sigma4 domains of RNA polymerase sigma factors"/>
    <property type="match status" value="1"/>
</dbReference>
<dbReference type="NCBIfam" id="TIGR01637">
    <property type="entry name" value="phage_arpU"/>
    <property type="match status" value="1"/>
</dbReference>
<dbReference type="EMBL" id="WSEM01000004">
    <property type="protein sequence ID" value="MVQ33873.1"/>
    <property type="molecule type" value="Genomic_DNA"/>
</dbReference>
<gene>
    <name evidence="1" type="ORF">GON05_04335</name>
</gene>
<sequence length="142" mass="16820">MMRMLEQILHIEQNQIDKRATRKRVESLLETVRLYQTLGSVRKDSAMHDAHKVAEMSAEYIVASAREEQAALLYAEVEQALSRLDEQEEEIIRRRYLQKEKVLDYLLCYEVNMSERTYRRVKARAIEKLAYMLRAEVVRTLG</sequence>
<evidence type="ECO:0000313" key="1">
    <source>
        <dbReference type="EMBL" id="MVQ33873.1"/>
    </source>
</evidence>
<comment type="caution">
    <text evidence="1">The sequence shown here is derived from an EMBL/GenBank/DDBJ whole genome shotgun (WGS) entry which is preliminary data.</text>
</comment>
<dbReference type="InterPro" id="IPR013324">
    <property type="entry name" value="RNA_pol_sigma_r3/r4-like"/>
</dbReference>
<dbReference type="InterPro" id="IPR006524">
    <property type="entry name" value="ArpU-like"/>
</dbReference>
<keyword evidence="2" id="KW-1185">Reference proteome</keyword>
<proteinExistence type="predicted"/>
<dbReference type="Proteomes" id="UP000467637">
    <property type="component" value="Unassembled WGS sequence"/>
</dbReference>
<name>A0ABW9U1I1_9BACL</name>
<organism evidence="1 2">
    <name type="scientific">Paenibacillus anseongense</name>
    <dbReference type="NCBI Taxonomy" id="2682845"/>
    <lineage>
        <taxon>Bacteria</taxon>
        <taxon>Bacillati</taxon>
        <taxon>Bacillota</taxon>
        <taxon>Bacilli</taxon>
        <taxon>Bacillales</taxon>
        <taxon>Paenibacillaceae</taxon>
        <taxon>Paenibacillus</taxon>
    </lineage>
</organism>
<accession>A0ABW9U1I1</accession>
<protein>
    <submittedName>
        <fullName evidence="1">ArpU family transcriptional regulator</fullName>
    </submittedName>
</protein>
<evidence type="ECO:0000313" key="2">
    <source>
        <dbReference type="Proteomes" id="UP000467637"/>
    </source>
</evidence>